<evidence type="ECO:0000313" key="1">
    <source>
        <dbReference type="EMBL" id="ERE71112.1"/>
    </source>
</evidence>
<protein>
    <submittedName>
        <fullName evidence="1">Parotid secretory protein</fullName>
    </submittedName>
</protein>
<proteinExistence type="predicted"/>
<organism evidence="1 2">
    <name type="scientific">Cricetulus griseus</name>
    <name type="common">Chinese hamster</name>
    <name type="synonym">Cricetulus barabensis griseus</name>
    <dbReference type="NCBI Taxonomy" id="10029"/>
    <lineage>
        <taxon>Eukaryota</taxon>
        <taxon>Metazoa</taxon>
        <taxon>Chordata</taxon>
        <taxon>Craniata</taxon>
        <taxon>Vertebrata</taxon>
        <taxon>Euteleostomi</taxon>
        <taxon>Mammalia</taxon>
        <taxon>Eutheria</taxon>
        <taxon>Euarchontoglires</taxon>
        <taxon>Glires</taxon>
        <taxon>Rodentia</taxon>
        <taxon>Myomorpha</taxon>
        <taxon>Muroidea</taxon>
        <taxon>Cricetidae</taxon>
        <taxon>Cricetinae</taxon>
        <taxon>Cricetulus</taxon>
    </lineage>
</organism>
<name>A0A061I1Z3_CRIGR</name>
<evidence type="ECO:0000313" key="2">
    <source>
        <dbReference type="Proteomes" id="UP000030759"/>
    </source>
</evidence>
<accession>A0A061I1Z3</accession>
<dbReference type="AlphaFoldDB" id="A0A061I1Z3"/>
<gene>
    <name evidence="1" type="ORF">H671_6g15979</name>
</gene>
<dbReference type="EMBL" id="KE680922">
    <property type="protein sequence ID" value="ERE71112.1"/>
    <property type="molecule type" value="Genomic_DNA"/>
</dbReference>
<feature type="non-terminal residue" evidence="1">
    <location>
        <position position="1"/>
    </location>
</feature>
<sequence length="232" mass="25772">AFTVIGTHRSVLDLTGGRTQEQGFYRGAKLTIMGRSRTFPSSSSTRKSVKLLGLASKSDVTMDGSQRCNAVLHDSLTLIPSTPNKATEITMKQPRLPAYVVEVHGNLEKDVNSKAETEKRPLTKDFIVGNVTSMGNRRLYIFLPVLFATMKINAVRMEDLHSELSSDEIETELMMPLDVNTNVDLPNADPRDKTAYFLRVRCSLTVDLDSQNFPPTGNMWQCQTEITSDIAS</sequence>
<dbReference type="Proteomes" id="UP000030759">
    <property type="component" value="Unassembled WGS sequence"/>
</dbReference>
<reference evidence="2" key="1">
    <citation type="journal article" date="2013" name="Nat. Biotechnol.">
        <title>Chinese hamster genome sequenced from sorted chromosomes.</title>
        <authorList>
            <person name="Brinkrolf K."/>
            <person name="Rupp O."/>
            <person name="Laux H."/>
            <person name="Kollin F."/>
            <person name="Ernst W."/>
            <person name="Linke B."/>
            <person name="Kofler R."/>
            <person name="Romand S."/>
            <person name="Hesse F."/>
            <person name="Budach W.E."/>
            <person name="Galosy S."/>
            <person name="Muller D."/>
            <person name="Noll T."/>
            <person name="Wienberg J."/>
            <person name="Jostock T."/>
            <person name="Leonard M."/>
            <person name="Grillari J."/>
            <person name="Tauch A."/>
            <person name="Goesmann A."/>
            <person name="Helk B."/>
            <person name="Mott J.E."/>
            <person name="Puhler A."/>
            <person name="Borth N."/>
        </authorList>
    </citation>
    <scope>NUCLEOTIDE SEQUENCE [LARGE SCALE GENOMIC DNA]</scope>
    <source>
        <strain evidence="2">17A/GY</strain>
    </source>
</reference>